<evidence type="ECO:0000259" key="1">
    <source>
        <dbReference type="Pfam" id="PF18753"/>
    </source>
</evidence>
<dbReference type="Proteomes" id="UP000596202">
    <property type="component" value="Chromosome"/>
</dbReference>
<gene>
    <name evidence="2" type="ORF">I6I88_05680</name>
</gene>
<proteinExistence type="predicted"/>
<protein>
    <recommendedName>
        <fullName evidence="1">Nucleotide modification associated domain-containing protein</fullName>
    </recommendedName>
</protein>
<dbReference type="EMBL" id="CP068108">
    <property type="protein sequence ID" value="QQU01241.1"/>
    <property type="molecule type" value="Genomic_DNA"/>
</dbReference>
<organism evidence="2 3">
    <name type="scientific">Myroides odoratus</name>
    <name type="common">Flavobacterium odoratum</name>
    <dbReference type="NCBI Taxonomy" id="256"/>
    <lineage>
        <taxon>Bacteria</taxon>
        <taxon>Pseudomonadati</taxon>
        <taxon>Bacteroidota</taxon>
        <taxon>Flavobacteriia</taxon>
        <taxon>Flavobacteriales</taxon>
        <taxon>Flavobacteriaceae</taxon>
        <taxon>Myroides</taxon>
    </lineage>
</organism>
<reference evidence="2 3" key="1">
    <citation type="submission" date="2021-01" db="EMBL/GenBank/DDBJ databases">
        <title>FDA dAtabase for Regulatory Grade micrObial Sequences (FDA-ARGOS): Supporting development and validation of Infectious Disease Dx tests.</title>
        <authorList>
            <person name="Sproer C."/>
            <person name="Gronow S."/>
            <person name="Severitt S."/>
            <person name="Schroder I."/>
            <person name="Tallon L."/>
            <person name="Sadzewicz L."/>
            <person name="Zhao X."/>
            <person name="Boylan J."/>
            <person name="Ott S."/>
            <person name="Bowen H."/>
            <person name="Vavikolanu K."/>
            <person name="Mehta A."/>
            <person name="Aluvathingal J."/>
            <person name="Nadendla S."/>
            <person name="Lowell S."/>
            <person name="Myers T."/>
            <person name="Yan Y."/>
            <person name="Sichtig H."/>
        </authorList>
    </citation>
    <scope>NUCLEOTIDE SEQUENCE [LARGE SCALE GENOMIC DNA]</scope>
    <source>
        <strain evidence="2 3">FDAARGOS_1131</strain>
    </source>
</reference>
<dbReference type="OrthoDB" id="2080678at2"/>
<dbReference type="Pfam" id="PF18753">
    <property type="entry name" value="Nmad2"/>
    <property type="match status" value="1"/>
</dbReference>
<feature type="domain" description="Nucleotide modification associated" evidence="1">
    <location>
        <begin position="2"/>
        <end position="198"/>
    </location>
</feature>
<name>A0A9Q6Z5C1_MYROD</name>
<dbReference type="RefSeq" id="WP_002991664.1">
    <property type="nucleotide sequence ID" value="NZ_UGQN01000001.1"/>
</dbReference>
<evidence type="ECO:0000313" key="2">
    <source>
        <dbReference type="EMBL" id="QQU01241.1"/>
    </source>
</evidence>
<dbReference type="AlphaFoldDB" id="A0A9Q6Z5C1"/>
<dbReference type="InterPro" id="IPR041180">
    <property type="entry name" value="Nmad2"/>
</dbReference>
<sequence length="206" mass="24110">MNIFSYKMTRDYGFAPNPFGEYCTLACCKPHLRRKASVGDWIIGTGSVEINLLYHIIFIMKITEKMTFEEYWQDPRFQNKKPVLNGSLKQIHGDNIYNNENNEWVQLDSHHSDYDGKANIKNQKQDLSGKYVLISNTFTYFGKKTWKVPTKYSELCPSNNVIDRDYKTVINKDLALELITKITEDFGCGLIDIPIHWETYKQIKLF</sequence>
<accession>A0A9Q6Z5C1</accession>
<evidence type="ECO:0000313" key="3">
    <source>
        <dbReference type="Proteomes" id="UP000596202"/>
    </source>
</evidence>